<comment type="caution">
    <text evidence="2">The sequence shown here is derived from an EMBL/GenBank/DDBJ whole genome shotgun (WGS) entry which is preliminary data.</text>
</comment>
<evidence type="ECO:0008006" key="4">
    <source>
        <dbReference type="Google" id="ProtNLM"/>
    </source>
</evidence>
<protein>
    <recommendedName>
        <fullName evidence="4">DUF1853 family protein</fullName>
    </recommendedName>
</protein>
<reference evidence="3" key="1">
    <citation type="journal article" date="2019" name="Int. J. Syst. Evol. Microbiol.">
        <title>The Global Catalogue of Microorganisms (GCM) 10K type strain sequencing project: providing services to taxonomists for standard genome sequencing and annotation.</title>
        <authorList>
            <consortium name="The Broad Institute Genomics Platform"/>
            <consortium name="The Broad Institute Genome Sequencing Center for Infectious Disease"/>
            <person name="Wu L."/>
            <person name="Ma J."/>
        </authorList>
    </citation>
    <scope>NUCLEOTIDE SEQUENCE [LARGE SCALE GENOMIC DNA]</scope>
    <source>
        <strain evidence="3">JCM 1490</strain>
    </source>
</reference>
<evidence type="ECO:0000313" key="3">
    <source>
        <dbReference type="Proteomes" id="UP001596455"/>
    </source>
</evidence>
<dbReference type="RefSeq" id="WP_382394419.1">
    <property type="nucleotide sequence ID" value="NZ_JBHTCQ010000002.1"/>
</dbReference>
<evidence type="ECO:0000256" key="1">
    <source>
        <dbReference type="SAM" id="MobiDB-lite"/>
    </source>
</evidence>
<accession>A0ABW2Q9B9</accession>
<gene>
    <name evidence="2" type="ORF">ACFQQL_11425</name>
</gene>
<dbReference type="EMBL" id="JBHTCQ010000002">
    <property type="protein sequence ID" value="MFC7405721.1"/>
    <property type="molecule type" value="Genomic_DNA"/>
</dbReference>
<evidence type="ECO:0000313" key="2">
    <source>
        <dbReference type="EMBL" id="MFC7405721.1"/>
    </source>
</evidence>
<organism evidence="2 3">
    <name type="scientific">Georgenia alba</name>
    <dbReference type="NCBI Taxonomy" id="2233858"/>
    <lineage>
        <taxon>Bacteria</taxon>
        <taxon>Bacillati</taxon>
        <taxon>Actinomycetota</taxon>
        <taxon>Actinomycetes</taxon>
        <taxon>Micrococcales</taxon>
        <taxon>Bogoriellaceae</taxon>
        <taxon>Georgenia</taxon>
    </lineage>
</organism>
<sequence length="396" mass="44551">MAVERSPVFDDSERDDRRPGRHAEGTFTFLNRVAGDYWEHARCLIQEWADHIAEPAAYRDLRSRLRSDHDGEFRSAFLELYLHESLIRAGFDVTFHPMVAGSDRQPDFYAERRDVCFYLEATVPGASKAAIGAQRRRADALDVIDALADPNFYLSLERLEVGPKPLPAAKMRRKVMSWLRGLDPDRHGDGIRGPYFDWHDEGWVVRFGAIAVRPERRGARPGHRAIGLYADAEAQWIDDAGTIRTALGKKHRVYGVPDAPFIIAVGIYTSDHDRWGSANALYGRDGVEIQWTSSGQVVTRPARQPDGYFGAPPDWKCQHVSAVLLVDQLMPWYVGRADAALWKHPAPTYPLGETRLPVTTLATEGSKVVEHPPVISPSQFFGLPDPWPPGEPWPKE</sequence>
<name>A0ABW2Q9B9_9MICO</name>
<dbReference type="Proteomes" id="UP001596455">
    <property type="component" value="Unassembled WGS sequence"/>
</dbReference>
<feature type="region of interest" description="Disordered" evidence="1">
    <location>
        <begin position="1"/>
        <end position="21"/>
    </location>
</feature>
<proteinExistence type="predicted"/>
<keyword evidence="3" id="KW-1185">Reference proteome</keyword>